<sequence>CISVNFARSLYLSPKILYQEYGLPSDIAIRKQSNDLLSFVHVNARSLAPKQDQVSTFLDEFNFRFDIVMFSETWYHTDSDMLVLDEYNHYFINRSGMRGGGVAMHVKQQLSCEVLEKFTLITTDYEALCLLSNSEMFAVVYRPPSGNRNVFLDFIEEMLDFASIHRYRLLIGGDFNINMLDDNAHARDFNNRINSCGYQNVITTPTRVSLTGQSILDLFIINIDTPIQVAGTICYDISDHCPIFIAYSTSTSWEKTRQSKLTYRCLSSRNLDTFRRYIVNADWSSVYSKTNGSDAYDEFLSIFLHHYNAAFPRITEKQKNKIRKPWIGPEHLKMINEKKKLFKAFLHTREPCKLAAFKKHRNKLTAELRKAKTSYYNNLFFEVSKKHPERVWKIINEVLKRQNTKCNTTELTIGNNKLSGVTLAEHFNTHFVNMVRPQNNITGSKPGYQCCETAFLEPTDEIEICRTFTSLRNTHSTDIEDVQIRPVKYVIDAIAPCLNYIFNLVLEFGCFPSRMKRAKVSVIFKGGEKNNFNNYRPVSILPVFSKGLERIIFSRINNFFSKHDILIDSQHGFRQGKSTETALLTMKELIIKNIEGNRLTLGVFIDYSKAFDYINHEILLQKLHVYGVRGVAQSLFQSYLYDRKQCVAIDNNMSSSKLVTTGVPQGSVLGPFLFNVYINDVVQQDSNAVYVIYADDMSLFISGWDTNEIILKAERELSKLWHWSNENGLKINTNKSKAILFKTTQKQTQIIHDLSIGDTSIEIVNKHRILGVTFSANMTWTDHIEALAKSLSSATGALSRCQHILPYNAKLHIYHALFTSHINYCTLVWGTTTAGNIHTLLVLQKKAIRYIANVPRLHSTALLYTHYGIISVRNIYEFRLLHSLFLSNESFRSFLKRTSDLSKEISDPRTRSCDRWLVPRRRTEYFSQSLTYNLPFILNKYLEQNIYFDTFTSKKMREFFVNNR</sequence>
<dbReference type="Pfam" id="PF03372">
    <property type="entry name" value="Exo_endo_phos"/>
    <property type="match status" value="1"/>
</dbReference>
<dbReference type="AlphaFoldDB" id="A0A147BMB8"/>
<dbReference type="Pfam" id="PF00078">
    <property type="entry name" value="RVT_1"/>
    <property type="match status" value="1"/>
</dbReference>
<dbReference type="SUPFAM" id="SSF56219">
    <property type="entry name" value="DNase I-like"/>
    <property type="match status" value="1"/>
</dbReference>
<dbReference type="InterPro" id="IPR036691">
    <property type="entry name" value="Endo/exonu/phosph_ase_sf"/>
</dbReference>
<feature type="non-terminal residue" evidence="2">
    <location>
        <position position="1"/>
    </location>
</feature>
<name>A0A147BMB8_IXORI</name>
<protein>
    <submittedName>
        <fullName evidence="2">Putative tick transposon</fullName>
    </submittedName>
</protein>
<proteinExistence type="predicted"/>
<evidence type="ECO:0000259" key="1">
    <source>
        <dbReference type="PROSITE" id="PS50878"/>
    </source>
</evidence>
<accession>A0A147BMB8</accession>
<dbReference type="InterPro" id="IPR000477">
    <property type="entry name" value="RT_dom"/>
</dbReference>
<dbReference type="EMBL" id="GEGO01003474">
    <property type="protein sequence ID" value="JAR91930.1"/>
    <property type="molecule type" value="Transcribed_RNA"/>
</dbReference>
<dbReference type="GO" id="GO:0003824">
    <property type="term" value="F:catalytic activity"/>
    <property type="evidence" value="ECO:0007669"/>
    <property type="project" value="InterPro"/>
</dbReference>
<evidence type="ECO:0000313" key="2">
    <source>
        <dbReference type="EMBL" id="JAR91930.1"/>
    </source>
</evidence>
<reference evidence="2" key="1">
    <citation type="journal article" date="2018" name="PLoS Negl. Trop. Dis.">
        <title>Sialome diversity of ticks revealed by RNAseq of single tick salivary glands.</title>
        <authorList>
            <person name="Perner J."/>
            <person name="Kropackova S."/>
            <person name="Kopacek P."/>
            <person name="Ribeiro J.M."/>
        </authorList>
    </citation>
    <scope>NUCLEOTIDE SEQUENCE</scope>
    <source>
        <strain evidence="2">Siblings of single egg batch collected in Ceske Budejovice</strain>
        <tissue evidence="2">Salivary glands</tissue>
    </source>
</reference>
<dbReference type="GO" id="GO:0071897">
    <property type="term" value="P:DNA biosynthetic process"/>
    <property type="evidence" value="ECO:0007669"/>
    <property type="project" value="UniProtKB-ARBA"/>
</dbReference>
<feature type="domain" description="Reverse transcriptase" evidence="1">
    <location>
        <begin position="504"/>
        <end position="774"/>
    </location>
</feature>
<dbReference type="InterPro" id="IPR005135">
    <property type="entry name" value="Endo/exonuclease/phosphatase"/>
</dbReference>
<dbReference type="CDD" id="cd01650">
    <property type="entry name" value="RT_nLTR_like"/>
    <property type="match status" value="1"/>
</dbReference>
<dbReference type="SUPFAM" id="SSF56672">
    <property type="entry name" value="DNA/RNA polymerases"/>
    <property type="match status" value="1"/>
</dbReference>
<dbReference type="PROSITE" id="PS50878">
    <property type="entry name" value="RT_POL"/>
    <property type="match status" value="1"/>
</dbReference>
<dbReference type="Gene3D" id="3.60.10.10">
    <property type="entry name" value="Endonuclease/exonuclease/phosphatase"/>
    <property type="match status" value="1"/>
</dbReference>
<dbReference type="PANTHER" id="PTHR33332">
    <property type="entry name" value="REVERSE TRANSCRIPTASE DOMAIN-CONTAINING PROTEIN"/>
    <property type="match status" value="1"/>
</dbReference>
<dbReference type="InterPro" id="IPR043502">
    <property type="entry name" value="DNA/RNA_pol_sf"/>
</dbReference>
<organism evidence="2">
    <name type="scientific">Ixodes ricinus</name>
    <name type="common">Common tick</name>
    <name type="synonym">Acarus ricinus</name>
    <dbReference type="NCBI Taxonomy" id="34613"/>
    <lineage>
        <taxon>Eukaryota</taxon>
        <taxon>Metazoa</taxon>
        <taxon>Ecdysozoa</taxon>
        <taxon>Arthropoda</taxon>
        <taxon>Chelicerata</taxon>
        <taxon>Arachnida</taxon>
        <taxon>Acari</taxon>
        <taxon>Parasitiformes</taxon>
        <taxon>Ixodida</taxon>
        <taxon>Ixodoidea</taxon>
        <taxon>Ixodidae</taxon>
        <taxon>Ixodinae</taxon>
        <taxon>Ixodes</taxon>
    </lineage>
</organism>